<proteinExistence type="predicted"/>
<reference evidence="2 3" key="1">
    <citation type="journal article" date="2019" name="Commun. Biol.">
        <title>The bagworm genome reveals a unique fibroin gene that provides high tensile strength.</title>
        <authorList>
            <person name="Kono N."/>
            <person name="Nakamura H."/>
            <person name="Ohtoshi R."/>
            <person name="Tomita M."/>
            <person name="Numata K."/>
            <person name="Arakawa K."/>
        </authorList>
    </citation>
    <scope>NUCLEOTIDE SEQUENCE [LARGE SCALE GENOMIC DNA]</scope>
</reference>
<protein>
    <submittedName>
        <fullName evidence="2">Uncharacterized protein</fullName>
    </submittedName>
</protein>
<name>A0A4C1Z1H5_EUMVA</name>
<dbReference type="EMBL" id="BGZK01001464">
    <property type="protein sequence ID" value="GBP80467.1"/>
    <property type="molecule type" value="Genomic_DNA"/>
</dbReference>
<feature type="region of interest" description="Disordered" evidence="1">
    <location>
        <begin position="1"/>
        <end position="38"/>
    </location>
</feature>
<feature type="compositionally biased region" description="Basic and acidic residues" evidence="1">
    <location>
        <begin position="29"/>
        <end position="38"/>
    </location>
</feature>
<organism evidence="2 3">
    <name type="scientific">Eumeta variegata</name>
    <name type="common">Bagworm moth</name>
    <name type="synonym">Eumeta japonica</name>
    <dbReference type="NCBI Taxonomy" id="151549"/>
    <lineage>
        <taxon>Eukaryota</taxon>
        <taxon>Metazoa</taxon>
        <taxon>Ecdysozoa</taxon>
        <taxon>Arthropoda</taxon>
        <taxon>Hexapoda</taxon>
        <taxon>Insecta</taxon>
        <taxon>Pterygota</taxon>
        <taxon>Neoptera</taxon>
        <taxon>Endopterygota</taxon>
        <taxon>Lepidoptera</taxon>
        <taxon>Glossata</taxon>
        <taxon>Ditrysia</taxon>
        <taxon>Tineoidea</taxon>
        <taxon>Psychidae</taxon>
        <taxon>Oiketicinae</taxon>
        <taxon>Eumeta</taxon>
    </lineage>
</organism>
<sequence length="143" mass="16586">MSAAGPSLRRTRRRNGTRAESTRTQSAERTVRGAMQERDKPRLLRLSRAFWRKTCVEGECRDGVQRKMTLNIFNYINAVTQHKHLVEPFYTDKVQSTTPVKIVILQSYQANGTKRSHLLGRRWRTGAPLDRFEAMAAERRMLP</sequence>
<dbReference type="Proteomes" id="UP000299102">
    <property type="component" value="Unassembled WGS sequence"/>
</dbReference>
<evidence type="ECO:0000313" key="3">
    <source>
        <dbReference type="Proteomes" id="UP000299102"/>
    </source>
</evidence>
<evidence type="ECO:0000256" key="1">
    <source>
        <dbReference type="SAM" id="MobiDB-lite"/>
    </source>
</evidence>
<dbReference type="AlphaFoldDB" id="A0A4C1Z1H5"/>
<keyword evidence="3" id="KW-1185">Reference proteome</keyword>
<accession>A0A4C1Z1H5</accession>
<evidence type="ECO:0000313" key="2">
    <source>
        <dbReference type="EMBL" id="GBP80467.1"/>
    </source>
</evidence>
<gene>
    <name evidence="2" type="ORF">EVAR_12671_1</name>
</gene>
<comment type="caution">
    <text evidence="2">The sequence shown here is derived from an EMBL/GenBank/DDBJ whole genome shotgun (WGS) entry which is preliminary data.</text>
</comment>